<feature type="transmembrane region" description="Helical" evidence="1">
    <location>
        <begin position="12"/>
        <end position="33"/>
    </location>
</feature>
<gene>
    <name evidence="2" type="ORF">DPMN_041784</name>
</gene>
<keyword evidence="1" id="KW-0812">Transmembrane</keyword>
<sequence>MVGQLRKGIPGMNAMLLMCSLLLAQTMYLISSVVNVRSQSASCVVLGIILHFSWLLVMFEMNEYSNKQIAGNGSALLQKRRLDNRTLSAKASANIQCDHCHANPTLLVQP</sequence>
<accession>A0A9D4D013</accession>
<proteinExistence type="predicted"/>
<keyword evidence="1" id="KW-1133">Transmembrane helix</keyword>
<evidence type="ECO:0000313" key="3">
    <source>
        <dbReference type="Proteomes" id="UP000828390"/>
    </source>
</evidence>
<comment type="caution">
    <text evidence="2">The sequence shown here is derived from an EMBL/GenBank/DDBJ whole genome shotgun (WGS) entry which is preliminary data.</text>
</comment>
<name>A0A9D4D013_DREPO</name>
<dbReference type="Proteomes" id="UP000828390">
    <property type="component" value="Unassembled WGS sequence"/>
</dbReference>
<reference evidence="2" key="2">
    <citation type="submission" date="2020-11" db="EMBL/GenBank/DDBJ databases">
        <authorList>
            <person name="McCartney M.A."/>
            <person name="Auch B."/>
            <person name="Kono T."/>
            <person name="Mallez S."/>
            <person name="Becker A."/>
            <person name="Gohl D.M."/>
            <person name="Silverstein K.A.T."/>
            <person name="Koren S."/>
            <person name="Bechman K.B."/>
            <person name="Herman A."/>
            <person name="Abrahante J.E."/>
            <person name="Garbe J."/>
        </authorList>
    </citation>
    <scope>NUCLEOTIDE SEQUENCE</scope>
    <source>
        <strain evidence="2">Duluth1</strain>
        <tissue evidence="2">Whole animal</tissue>
    </source>
</reference>
<feature type="transmembrane region" description="Helical" evidence="1">
    <location>
        <begin position="39"/>
        <end position="59"/>
    </location>
</feature>
<keyword evidence="3" id="KW-1185">Reference proteome</keyword>
<reference evidence="2" key="1">
    <citation type="journal article" date="2019" name="bioRxiv">
        <title>The Genome of the Zebra Mussel, Dreissena polymorpha: A Resource for Invasive Species Research.</title>
        <authorList>
            <person name="McCartney M.A."/>
            <person name="Auch B."/>
            <person name="Kono T."/>
            <person name="Mallez S."/>
            <person name="Zhang Y."/>
            <person name="Obille A."/>
            <person name="Becker A."/>
            <person name="Abrahante J.E."/>
            <person name="Garbe J."/>
            <person name="Badalamenti J.P."/>
            <person name="Herman A."/>
            <person name="Mangelson H."/>
            <person name="Liachko I."/>
            <person name="Sullivan S."/>
            <person name="Sone E.D."/>
            <person name="Koren S."/>
            <person name="Silverstein K.A.T."/>
            <person name="Beckman K.B."/>
            <person name="Gohl D.M."/>
        </authorList>
    </citation>
    <scope>NUCLEOTIDE SEQUENCE</scope>
    <source>
        <strain evidence="2">Duluth1</strain>
        <tissue evidence="2">Whole animal</tissue>
    </source>
</reference>
<keyword evidence="1" id="KW-0472">Membrane</keyword>
<evidence type="ECO:0000313" key="2">
    <source>
        <dbReference type="EMBL" id="KAH3735319.1"/>
    </source>
</evidence>
<dbReference type="EMBL" id="JAIWYP010000011">
    <property type="protein sequence ID" value="KAH3735319.1"/>
    <property type="molecule type" value="Genomic_DNA"/>
</dbReference>
<evidence type="ECO:0000256" key="1">
    <source>
        <dbReference type="SAM" id="Phobius"/>
    </source>
</evidence>
<dbReference type="Gene3D" id="1.20.1070.10">
    <property type="entry name" value="Rhodopsin 7-helix transmembrane proteins"/>
    <property type="match status" value="1"/>
</dbReference>
<protein>
    <submittedName>
        <fullName evidence="2">Uncharacterized protein</fullName>
    </submittedName>
</protein>
<organism evidence="2 3">
    <name type="scientific">Dreissena polymorpha</name>
    <name type="common">Zebra mussel</name>
    <name type="synonym">Mytilus polymorpha</name>
    <dbReference type="NCBI Taxonomy" id="45954"/>
    <lineage>
        <taxon>Eukaryota</taxon>
        <taxon>Metazoa</taxon>
        <taxon>Spiralia</taxon>
        <taxon>Lophotrochozoa</taxon>
        <taxon>Mollusca</taxon>
        <taxon>Bivalvia</taxon>
        <taxon>Autobranchia</taxon>
        <taxon>Heteroconchia</taxon>
        <taxon>Euheterodonta</taxon>
        <taxon>Imparidentia</taxon>
        <taxon>Neoheterodontei</taxon>
        <taxon>Myida</taxon>
        <taxon>Dreissenoidea</taxon>
        <taxon>Dreissenidae</taxon>
        <taxon>Dreissena</taxon>
    </lineage>
</organism>
<dbReference type="AlphaFoldDB" id="A0A9D4D013"/>